<keyword evidence="2" id="KW-1185">Reference proteome</keyword>
<gene>
    <name evidence="1" type="ORF">PGT21_016090</name>
</gene>
<organism evidence="1 2">
    <name type="scientific">Puccinia graminis f. sp. tritici</name>
    <dbReference type="NCBI Taxonomy" id="56615"/>
    <lineage>
        <taxon>Eukaryota</taxon>
        <taxon>Fungi</taxon>
        <taxon>Dikarya</taxon>
        <taxon>Basidiomycota</taxon>
        <taxon>Pucciniomycotina</taxon>
        <taxon>Pucciniomycetes</taxon>
        <taxon>Pucciniales</taxon>
        <taxon>Pucciniaceae</taxon>
        <taxon>Puccinia</taxon>
    </lineage>
</organism>
<reference evidence="1 2" key="1">
    <citation type="submission" date="2019-05" db="EMBL/GenBank/DDBJ databases">
        <title>Emergence of the Ug99 lineage of the wheat stem rust pathogen through somatic hybridization.</title>
        <authorList>
            <person name="Li F."/>
            <person name="Upadhyaya N.M."/>
            <person name="Sperschneider J."/>
            <person name="Matny O."/>
            <person name="Nguyen-Phuc H."/>
            <person name="Mago R."/>
            <person name="Raley C."/>
            <person name="Miller M.E."/>
            <person name="Silverstein K.A.T."/>
            <person name="Henningsen E."/>
            <person name="Hirsch C.D."/>
            <person name="Visser B."/>
            <person name="Pretorius Z.A."/>
            <person name="Steffenson B.J."/>
            <person name="Schwessinger B."/>
            <person name="Dodds P.N."/>
            <person name="Figueroa M."/>
        </authorList>
    </citation>
    <scope>NUCLEOTIDE SEQUENCE [LARGE SCALE GENOMIC DNA]</scope>
    <source>
        <strain evidence="1">21-0</strain>
    </source>
</reference>
<proteinExistence type="predicted"/>
<accession>A0A5B0NFU3</accession>
<sequence>MSYQQITWGPTQTTVAGVTPLNTSPLFAQTTTALCHPSVTNHVLPTARPTTCTEPHIAAATICTPSGQHLSPLTGQKLWPPSNQLLQARTTTAQLQWPQTAQQLWPPTGQQLWPTTEKQLSARTTTNQKLWSPTSQRQWSTTSHHLWPPSIRLLWFPTDQQLPHTYGLELTRNYDTNIYGVLPPNNIFQPMIDPIQDPGNNYHIAAGNHCSVLPVANHRAPSVLSHPSQPTNMNTTRVSNNVHNPLSNQDHTHWTNDYNYAATPGSADPICPTLPLPPRHISSLLVV</sequence>
<evidence type="ECO:0000313" key="1">
    <source>
        <dbReference type="EMBL" id="KAA1086930.1"/>
    </source>
</evidence>
<name>A0A5B0NFU3_PUCGR</name>
<protein>
    <submittedName>
        <fullName evidence="1">Uncharacterized protein</fullName>
    </submittedName>
</protein>
<comment type="caution">
    <text evidence="1">The sequence shown here is derived from an EMBL/GenBank/DDBJ whole genome shotgun (WGS) entry which is preliminary data.</text>
</comment>
<dbReference type="EMBL" id="VSWC01000105">
    <property type="protein sequence ID" value="KAA1086930.1"/>
    <property type="molecule type" value="Genomic_DNA"/>
</dbReference>
<dbReference type="Proteomes" id="UP000324748">
    <property type="component" value="Unassembled WGS sequence"/>
</dbReference>
<evidence type="ECO:0000313" key="2">
    <source>
        <dbReference type="Proteomes" id="UP000324748"/>
    </source>
</evidence>
<dbReference type="AlphaFoldDB" id="A0A5B0NFU3"/>